<keyword evidence="3" id="KW-0963">Cytoplasm</keyword>
<dbReference type="Pfam" id="PF03517">
    <property type="entry name" value="Voldacs"/>
    <property type="match status" value="1"/>
</dbReference>
<dbReference type="EMBL" id="UFQS01004048">
    <property type="protein sequence ID" value="SSX16129.1"/>
    <property type="molecule type" value="Genomic_DNA"/>
</dbReference>
<feature type="compositionally biased region" description="Acidic residues" evidence="5">
    <location>
        <begin position="101"/>
        <end position="116"/>
    </location>
</feature>
<dbReference type="EMBL" id="UFQT01004048">
    <property type="protein sequence ID" value="SSX35456.1"/>
    <property type="molecule type" value="Genomic_DNA"/>
</dbReference>
<feature type="region of interest" description="Disordered" evidence="5">
    <location>
        <begin position="94"/>
        <end position="116"/>
    </location>
</feature>
<accession>A0A336MYT5</accession>
<evidence type="ECO:0000313" key="7">
    <source>
        <dbReference type="EMBL" id="SSX34067.1"/>
    </source>
</evidence>
<reference evidence="8" key="2">
    <citation type="submission" date="2018-07" db="EMBL/GenBank/DDBJ databases">
        <authorList>
            <person name="Quirk P.G."/>
            <person name="Krulwich T.A."/>
        </authorList>
    </citation>
    <scope>NUCLEOTIDE SEQUENCE</scope>
</reference>
<dbReference type="Gene3D" id="2.30.29.30">
    <property type="entry name" value="Pleckstrin-homology domain (PH domain)/Phosphotyrosine-binding domain (PTB)"/>
    <property type="match status" value="1"/>
</dbReference>
<protein>
    <submittedName>
        <fullName evidence="7">CSON007306 protein</fullName>
    </submittedName>
    <submittedName>
        <fullName evidence="8">CSON010035 protein</fullName>
    </submittedName>
</protein>
<evidence type="ECO:0000256" key="4">
    <source>
        <dbReference type="ARBA" id="ARBA00023242"/>
    </source>
</evidence>
<dbReference type="GO" id="GO:0045292">
    <property type="term" value="P:mRNA cis splicing, via spliceosome"/>
    <property type="evidence" value="ECO:0007669"/>
    <property type="project" value="TreeGrafter"/>
</dbReference>
<dbReference type="InterPro" id="IPR039924">
    <property type="entry name" value="ICln/Lot5/Saf5"/>
</dbReference>
<feature type="compositionally biased region" description="Acidic residues" evidence="5">
    <location>
        <begin position="153"/>
        <end position="171"/>
    </location>
</feature>
<sequence length="194" mass="21732">MVTIGRIDNLDEGHVFTAENMKLKINRNEIPRPGKLVLLESSLNFCLNDTQEGISVPWPRIGLHAIQNNNGLRSIYFMINSEVAWPGVYENNIQNNGNAVEDPDDNDEGHESETEEPMTEFYVVPINAAGDQDVVEAIFNAMKHCQSLHPDPDDSISEEDFMEAEDDDGEASAEGVRNLHIDDEDKFADAEENE</sequence>
<dbReference type="GO" id="GO:0034715">
    <property type="term" value="C:pICln-Sm protein complex"/>
    <property type="evidence" value="ECO:0007669"/>
    <property type="project" value="TreeGrafter"/>
</dbReference>
<evidence type="ECO:0000313" key="6">
    <source>
        <dbReference type="EMBL" id="SSX16129.1"/>
    </source>
</evidence>
<evidence type="ECO:0000313" key="8">
    <source>
        <dbReference type="EMBL" id="SSX35456.1"/>
    </source>
</evidence>
<dbReference type="GO" id="GO:0005829">
    <property type="term" value="C:cytosol"/>
    <property type="evidence" value="ECO:0007669"/>
    <property type="project" value="TreeGrafter"/>
</dbReference>
<dbReference type="EMBL" id="UFQT01002786">
    <property type="protein sequence ID" value="SSX34067.1"/>
    <property type="molecule type" value="Genomic_DNA"/>
</dbReference>
<proteinExistence type="predicted"/>
<comment type="subcellular location">
    <subcellularLocation>
        <location evidence="2">Cytoplasm</location>
    </subcellularLocation>
    <subcellularLocation>
        <location evidence="1">Nucleus</location>
    </subcellularLocation>
</comment>
<dbReference type="PANTHER" id="PTHR21399">
    <property type="entry name" value="CHLORIDE CONDUCTANCE REGULATORY PROTEIN ICLN"/>
    <property type="match status" value="1"/>
</dbReference>
<dbReference type="AlphaFoldDB" id="A0A336MYT5"/>
<name>A0A336MYT5_CULSO</name>
<feature type="compositionally biased region" description="Basic and acidic residues" evidence="5">
    <location>
        <begin position="177"/>
        <end position="194"/>
    </location>
</feature>
<evidence type="ECO:0000256" key="5">
    <source>
        <dbReference type="SAM" id="MobiDB-lite"/>
    </source>
</evidence>
<evidence type="ECO:0000256" key="3">
    <source>
        <dbReference type="ARBA" id="ARBA00022490"/>
    </source>
</evidence>
<evidence type="ECO:0000256" key="2">
    <source>
        <dbReference type="ARBA" id="ARBA00004496"/>
    </source>
</evidence>
<dbReference type="VEuPathDB" id="VectorBase:CSON007306"/>
<gene>
    <name evidence="8" type="primary">CSON010035</name>
    <name evidence="7" type="synonym">CSON007306</name>
</gene>
<feature type="region of interest" description="Disordered" evidence="5">
    <location>
        <begin position="149"/>
        <end position="194"/>
    </location>
</feature>
<keyword evidence="4" id="KW-0539">Nucleus</keyword>
<dbReference type="VEuPathDB" id="VectorBase:CSON010035"/>
<dbReference type="GO" id="GO:0000387">
    <property type="term" value="P:spliceosomal snRNP assembly"/>
    <property type="evidence" value="ECO:0007669"/>
    <property type="project" value="TreeGrafter"/>
</dbReference>
<evidence type="ECO:0000256" key="1">
    <source>
        <dbReference type="ARBA" id="ARBA00004123"/>
    </source>
</evidence>
<dbReference type="OMA" id="CIWSCEE"/>
<organism evidence="8">
    <name type="scientific">Culicoides sonorensis</name>
    <name type="common">Biting midge</name>
    <dbReference type="NCBI Taxonomy" id="179676"/>
    <lineage>
        <taxon>Eukaryota</taxon>
        <taxon>Metazoa</taxon>
        <taxon>Ecdysozoa</taxon>
        <taxon>Arthropoda</taxon>
        <taxon>Hexapoda</taxon>
        <taxon>Insecta</taxon>
        <taxon>Pterygota</taxon>
        <taxon>Neoptera</taxon>
        <taxon>Endopterygota</taxon>
        <taxon>Diptera</taxon>
        <taxon>Nematocera</taxon>
        <taxon>Chironomoidea</taxon>
        <taxon>Ceratopogonidae</taxon>
        <taxon>Ceratopogoninae</taxon>
        <taxon>Culicoides</taxon>
        <taxon>Monoculicoides</taxon>
    </lineage>
</organism>
<dbReference type="PANTHER" id="PTHR21399:SF0">
    <property type="entry name" value="METHYLOSOME SUBUNIT PICLN"/>
    <property type="match status" value="1"/>
</dbReference>
<dbReference type="InterPro" id="IPR011993">
    <property type="entry name" value="PH-like_dom_sf"/>
</dbReference>
<dbReference type="GO" id="GO:0005681">
    <property type="term" value="C:spliceosomal complex"/>
    <property type="evidence" value="ECO:0007669"/>
    <property type="project" value="TreeGrafter"/>
</dbReference>
<reference evidence="6" key="1">
    <citation type="submission" date="2018-04" db="EMBL/GenBank/DDBJ databases">
        <authorList>
            <person name="Go L.Y."/>
            <person name="Mitchell J.A."/>
        </authorList>
    </citation>
    <scope>NUCLEOTIDE SEQUENCE</scope>
    <source>
        <tissue evidence="6">Whole organism</tissue>
    </source>
</reference>